<protein>
    <submittedName>
        <fullName evidence="3">Uncharacterized protein</fullName>
    </submittedName>
</protein>
<name>A0A377GK04_9GAMM</name>
<evidence type="ECO:0000313" key="3">
    <source>
        <dbReference type="EMBL" id="STO25146.1"/>
    </source>
</evidence>
<dbReference type="EMBL" id="FTNL01000033">
    <property type="protein sequence ID" value="SIR87135.1"/>
    <property type="molecule type" value="Genomic_DNA"/>
</dbReference>
<organism evidence="3 5">
    <name type="scientific">Fluoribacter gormanii</name>
    <dbReference type="NCBI Taxonomy" id="464"/>
    <lineage>
        <taxon>Bacteria</taxon>
        <taxon>Pseudomonadati</taxon>
        <taxon>Pseudomonadota</taxon>
        <taxon>Gammaproteobacteria</taxon>
        <taxon>Legionellales</taxon>
        <taxon>Legionellaceae</taxon>
        <taxon>Fluoribacter</taxon>
    </lineage>
</organism>
<evidence type="ECO:0000313" key="4">
    <source>
        <dbReference type="Proteomes" id="UP000186808"/>
    </source>
</evidence>
<dbReference type="Proteomes" id="UP000254374">
    <property type="component" value="Unassembled WGS sequence"/>
</dbReference>
<evidence type="ECO:0000313" key="2">
    <source>
        <dbReference type="EMBL" id="SIR87135.1"/>
    </source>
</evidence>
<evidence type="ECO:0000256" key="1">
    <source>
        <dbReference type="SAM" id="Phobius"/>
    </source>
</evidence>
<dbReference type="AlphaFoldDB" id="A0A377GK04"/>
<evidence type="ECO:0000313" key="5">
    <source>
        <dbReference type="Proteomes" id="UP000254374"/>
    </source>
</evidence>
<sequence length="41" mass="4712">MMDRLYRFSSAKAAHISLTSNTIAFLVWRSFIVVIILRIGL</sequence>
<accession>A0A377GK04</accession>
<keyword evidence="1" id="KW-0472">Membrane</keyword>
<keyword evidence="1" id="KW-0812">Transmembrane</keyword>
<dbReference type="EMBL" id="UGGV01000001">
    <property type="protein sequence ID" value="STO25146.1"/>
    <property type="molecule type" value="Genomic_DNA"/>
</dbReference>
<dbReference type="Proteomes" id="UP000186808">
    <property type="component" value="Unassembled WGS sequence"/>
</dbReference>
<keyword evidence="1" id="KW-1133">Transmembrane helix</keyword>
<dbReference type="RefSeq" id="WP_265656757.1">
    <property type="nucleotide sequence ID" value="NZ_CAAAIV010000063.1"/>
</dbReference>
<proteinExistence type="predicted"/>
<reference evidence="3 5" key="2">
    <citation type="submission" date="2018-06" db="EMBL/GenBank/DDBJ databases">
        <authorList>
            <consortium name="Pathogen Informatics"/>
            <person name="Doyle S."/>
        </authorList>
    </citation>
    <scope>NUCLEOTIDE SEQUENCE [LARGE SCALE GENOMIC DNA]</scope>
    <source>
        <strain evidence="3 5">NCTC11401</strain>
    </source>
</reference>
<feature type="transmembrane region" description="Helical" evidence="1">
    <location>
        <begin position="21"/>
        <end position="40"/>
    </location>
</feature>
<keyword evidence="4" id="KW-1185">Reference proteome</keyword>
<reference evidence="2 4" key="1">
    <citation type="submission" date="2017-01" db="EMBL/GenBank/DDBJ databases">
        <authorList>
            <person name="Varghese N."/>
            <person name="Submissions S."/>
        </authorList>
    </citation>
    <scope>NUCLEOTIDE SEQUENCE [LARGE SCALE GENOMIC DNA]</scope>
    <source>
        <strain evidence="2 4">ATCC 33342</strain>
    </source>
</reference>
<gene>
    <name evidence="3" type="ORF">NCTC11401_01976</name>
    <name evidence="2" type="ORF">SAMN05421777_1338</name>
</gene>